<dbReference type="Gene3D" id="3.40.50.300">
    <property type="entry name" value="P-loop containing nucleotide triphosphate hydrolases"/>
    <property type="match status" value="1"/>
</dbReference>
<dbReference type="InterPro" id="IPR003593">
    <property type="entry name" value="AAA+_ATPase"/>
</dbReference>
<evidence type="ECO:0000313" key="8">
    <source>
        <dbReference type="Proteomes" id="UP000030763"/>
    </source>
</evidence>
<dbReference type="PROSITE" id="PS50051">
    <property type="entry name" value="MCM_2"/>
    <property type="match status" value="1"/>
</dbReference>
<dbReference type="OrthoDB" id="844at2759"/>
<evidence type="ECO:0000256" key="3">
    <source>
        <dbReference type="ARBA" id="ARBA00023125"/>
    </source>
</evidence>
<dbReference type="OMA" id="HESHSCK"/>
<evidence type="ECO:0000256" key="4">
    <source>
        <dbReference type="RuleBase" id="RU004070"/>
    </source>
</evidence>
<gene>
    <name evidence="7" type="ORF">EMWEY_00045760</name>
</gene>
<dbReference type="PANTHER" id="PTHR11630">
    <property type="entry name" value="DNA REPLICATION LICENSING FACTOR MCM FAMILY MEMBER"/>
    <property type="match status" value="1"/>
</dbReference>
<feature type="region of interest" description="Disordered" evidence="5">
    <location>
        <begin position="203"/>
        <end position="222"/>
    </location>
</feature>
<dbReference type="GO" id="GO:0003697">
    <property type="term" value="F:single-stranded DNA binding"/>
    <property type="evidence" value="ECO:0007669"/>
    <property type="project" value="TreeGrafter"/>
</dbReference>
<evidence type="ECO:0000256" key="2">
    <source>
        <dbReference type="ARBA" id="ARBA00022840"/>
    </source>
</evidence>
<dbReference type="SMART" id="SM00382">
    <property type="entry name" value="AAA"/>
    <property type="match status" value="1"/>
</dbReference>
<dbReference type="SUPFAM" id="SSF52540">
    <property type="entry name" value="P-loop containing nucleoside triphosphate hydrolases"/>
    <property type="match status" value="1"/>
</dbReference>
<dbReference type="Pfam" id="PF17855">
    <property type="entry name" value="MCM_lid"/>
    <property type="match status" value="1"/>
</dbReference>
<reference evidence="7" key="2">
    <citation type="submission" date="2013-10" db="EMBL/GenBank/DDBJ databases">
        <authorList>
            <person name="Aslett M."/>
        </authorList>
    </citation>
    <scope>NUCLEOTIDE SEQUENCE [LARGE SCALE GENOMIC DNA]</scope>
    <source>
        <strain evidence="7">Weybridge</strain>
    </source>
</reference>
<proteinExistence type="inferred from homology"/>
<dbReference type="GO" id="GO:0005634">
    <property type="term" value="C:nucleus"/>
    <property type="evidence" value="ECO:0007669"/>
    <property type="project" value="TreeGrafter"/>
</dbReference>
<dbReference type="GO" id="GO:0005524">
    <property type="term" value="F:ATP binding"/>
    <property type="evidence" value="ECO:0007669"/>
    <property type="project" value="UniProtKB-KW"/>
</dbReference>
<dbReference type="InterPro" id="IPR027417">
    <property type="entry name" value="P-loop_NTPase"/>
</dbReference>
<dbReference type="GO" id="GO:0042555">
    <property type="term" value="C:MCM complex"/>
    <property type="evidence" value="ECO:0007669"/>
    <property type="project" value="TreeGrafter"/>
</dbReference>
<protein>
    <submittedName>
        <fullName evidence="7">DNA replication licensing factor, putative</fullName>
    </submittedName>
</protein>
<dbReference type="AlphaFoldDB" id="U6M1P3"/>
<evidence type="ECO:0000313" key="7">
    <source>
        <dbReference type="EMBL" id="CDJ57941.1"/>
    </source>
</evidence>
<dbReference type="PRINTS" id="PR01657">
    <property type="entry name" value="MCMFAMILY"/>
</dbReference>
<keyword evidence="1 4" id="KW-0547">Nucleotide-binding</keyword>
<dbReference type="SMART" id="SM00350">
    <property type="entry name" value="MCM"/>
    <property type="match status" value="1"/>
</dbReference>
<keyword evidence="3 4" id="KW-0238">DNA-binding</keyword>
<keyword evidence="2 4" id="KW-0067">ATP-binding</keyword>
<keyword evidence="8" id="KW-1185">Reference proteome</keyword>
<comment type="similarity">
    <text evidence="4">Belongs to the MCM family.</text>
</comment>
<sequence>MGSGSGSGSADDDSRATAGQHVIRGDINVLLLGDPGLGKSQALQYVARTFPRSILTTGKGASACGLTAGVRRDAYTGEWTLEGGALVLSDEGICIIDEFDKMSNKDRVSIHEAMEQQTISISKAGIITTLYARCSVIAAANPIFGRYIPSYTFRENVNLSDPILSRFDLVCVLRDIPDADEDFALASYVVTNHQLHHPAVSELQQQPTTVSDPQQQQQQQQQRIQQLEAQIKATEAHEPIDQELLQKYILYARHVESLIRISEANAKMRLSPTVSPLDVDFAIAAILNSFISSQTFAVQQKLSREFARYTALATGGWATLAALLRRLLQQRLQRAALLQQQRQQQQQQTGGEADAAEQLLQQQDIEKARKVDFTDFLREDNCKRLVSNNWRRETPSQSTAA</sequence>
<feature type="domain" description="MCM C-terminal AAA(+) ATPase" evidence="6">
    <location>
        <begin position="8"/>
        <end position="189"/>
    </location>
</feature>
<dbReference type="GeneID" id="25338562"/>
<dbReference type="PANTHER" id="PTHR11630:SF44">
    <property type="entry name" value="DNA REPLICATION LICENSING FACTOR MCM2"/>
    <property type="match status" value="1"/>
</dbReference>
<organism evidence="7 8">
    <name type="scientific">Eimeria maxima</name>
    <name type="common">Coccidian parasite</name>
    <dbReference type="NCBI Taxonomy" id="5804"/>
    <lineage>
        <taxon>Eukaryota</taxon>
        <taxon>Sar</taxon>
        <taxon>Alveolata</taxon>
        <taxon>Apicomplexa</taxon>
        <taxon>Conoidasida</taxon>
        <taxon>Coccidia</taxon>
        <taxon>Eucoccidiorida</taxon>
        <taxon>Eimeriorina</taxon>
        <taxon>Eimeriidae</taxon>
        <taxon>Eimeria</taxon>
    </lineage>
</organism>
<dbReference type="Proteomes" id="UP000030763">
    <property type="component" value="Unassembled WGS sequence"/>
</dbReference>
<dbReference type="Pfam" id="PF00493">
    <property type="entry name" value="MCM"/>
    <property type="match status" value="1"/>
</dbReference>
<dbReference type="GO" id="GO:0000727">
    <property type="term" value="P:double-strand break repair via break-induced replication"/>
    <property type="evidence" value="ECO:0007669"/>
    <property type="project" value="TreeGrafter"/>
</dbReference>
<evidence type="ECO:0000256" key="1">
    <source>
        <dbReference type="ARBA" id="ARBA00022741"/>
    </source>
</evidence>
<dbReference type="GO" id="GO:1902975">
    <property type="term" value="P:mitotic DNA replication initiation"/>
    <property type="evidence" value="ECO:0007669"/>
    <property type="project" value="TreeGrafter"/>
</dbReference>
<accession>U6M1P3</accession>
<dbReference type="InterPro" id="IPR031327">
    <property type="entry name" value="MCM"/>
</dbReference>
<evidence type="ECO:0000256" key="5">
    <source>
        <dbReference type="SAM" id="MobiDB-lite"/>
    </source>
</evidence>
<dbReference type="VEuPathDB" id="ToxoDB:EMWEY_00045760"/>
<dbReference type="FunFam" id="3.40.50.300:FF:001141">
    <property type="entry name" value="DNA helicase"/>
    <property type="match status" value="1"/>
</dbReference>
<name>U6M1P3_EIMMA</name>
<dbReference type="RefSeq" id="XP_013334589.1">
    <property type="nucleotide sequence ID" value="XM_013479135.1"/>
</dbReference>
<dbReference type="GO" id="GO:0017116">
    <property type="term" value="F:single-stranded DNA helicase activity"/>
    <property type="evidence" value="ECO:0007669"/>
    <property type="project" value="TreeGrafter"/>
</dbReference>
<dbReference type="InterPro" id="IPR041562">
    <property type="entry name" value="MCM_lid"/>
</dbReference>
<feature type="compositionally biased region" description="Low complexity" evidence="5">
    <location>
        <begin position="204"/>
        <end position="222"/>
    </location>
</feature>
<evidence type="ECO:0000259" key="6">
    <source>
        <dbReference type="PROSITE" id="PS50051"/>
    </source>
</evidence>
<dbReference type="InterPro" id="IPR001208">
    <property type="entry name" value="MCM_dom"/>
</dbReference>
<dbReference type="GO" id="GO:0043138">
    <property type="term" value="F:3'-5' DNA helicase activity"/>
    <property type="evidence" value="ECO:0007669"/>
    <property type="project" value="TreeGrafter"/>
</dbReference>
<reference evidence="7" key="1">
    <citation type="submission" date="2013-10" db="EMBL/GenBank/DDBJ databases">
        <title>Genomic analysis of the causative agents of coccidiosis in chickens.</title>
        <authorList>
            <person name="Reid A.J."/>
            <person name="Blake D."/>
            <person name="Billington K."/>
            <person name="Browne H."/>
            <person name="Dunn M."/>
            <person name="Hung S."/>
            <person name="Kawahara F."/>
            <person name="Miranda-Saavedra D."/>
            <person name="Mourier T."/>
            <person name="Nagra H."/>
            <person name="Otto T.D."/>
            <person name="Rawlings N."/>
            <person name="Sanchez A."/>
            <person name="Sanders M."/>
            <person name="Subramaniam C."/>
            <person name="Tay Y."/>
            <person name="Dear P."/>
            <person name="Doerig C."/>
            <person name="Gruber A."/>
            <person name="Parkinson J."/>
            <person name="Shirley M."/>
            <person name="Wan K.L."/>
            <person name="Berriman M."/>
            <person name="Tomley F."/>
            <person name="Pain A."/>
        </authorList>
    </citation>
    <scope>NUCLEOTIDE SEQUENCE [LARGE SCALE GENOMIC DNA]</scope>
    <source>
        <strain evidence="7">Weybridge</strain>
    </source>
</reference>
<dbReference type="EMBL" id="HG719425">
    <property type="protein sequence ID" value="CDJ57941.1"/>
    <property type="molecule type" value="Genomic_DNA"/>
</dbReference>